<evidence type="ECO:0008006" key="4">
    <source>
        <dbReference type="Google" id="ProtNLM"/>
    </source>
</evidence>
<dbReference type="RefSeq" id="WP_203933356.1">
    <property type="nucleotide sequence ID" value="NZ_BOPH01000118.1"/>
</dbReference>
<evidence type="ECO:0000256" key="1">
    <source>
        <dbReference type="SAM" id="MobiDB-lite"/>
    </source>
</evidence>
<reference evidence="2" key="1">
    <citation type="submission" date="2021-01" db="EMBL/GenBank/DDBJ databases">
        <title>Whole genome shotgun sequence of Virgisporangium ochraceum NBRC 16418.</title>
        <authorList>
            <person name="Komaki H."/>
            <person name="Tamura T."/>
        </authorList>
    </citation>
    <scope>NUCLEOTIDE SEQUENCE</scope>
    <source>
        <strain evidence="2">NBRC 16418</strain>
    </source>
</reference>
<evidence type="ECO:0000313" key="3">
    <source>
        <dbReference type="Proteomes" id="UP000635606"/>
    </source>
</evidence>
<accession>A0A8J4A1K5</accession>
<name>A0A8J4A1K5_9ACTN</name>
<dbReference type="Proteomes" id="UP000635606">
    <property type="component" value="Unassembled WGS sequence"/>
</dbReference>
<gene>
    <name evidence="2" type="ORF">Voc01_084480</name>
</gene>
<keyword evidence="3" id="KW-1185">Reference proteome</keyword>
<evidence type="ECO:0000313" key="2">
    <source>
        <dbReference type="EMBL" id="GIJ73531.1"/>
    </source>
</evidence>
<protein>
    <recommendedName>
        <fullName evidence="4">Lipoprotein</fullName>
    </recommendedName>
</protein>
<dbReference type="PROSITE" id="PS51257">
    <property type="entry name" value="PROKAR_LIPOPROTEIN"/>
    <property type="match status" value="1"/>
</dbReference>
<sequence length="199" mass="21096">MNGRLALVTVLLLATGGCGGVHLGPDGADPATRPLRCQQPPDQPSGMHVLLAQSVPTASAVPCLTHDVPDWLVTLFEAVDGRARIDLTDRYGRDGSVVVEVVPDCDVGAARETETGSAGVRRYDGDGRVLFVYDGGCTEVRNGLTGARADPRAAEIPDAIGFVTREDLDRQIRAASDGHLHLDAGRAHDRHPSFRGGER</sequence>
<proteinExistence type="predicted"/>
<feature type="region of interest" description="Disordered" evidence="1">
    <location>
        <begin position="179"/>
        <end position="199"/>
    </location>
</feature>
<organism evidence="2 3">
    <name type="scientific">Virgisporangium ochraceum</name>
    <dbReference type="NCBI Taxonomy" id="65505"/>
    <lineage>
        <taxon>Bacteria</taxon>
        <taxon>Bacillati</taxon>
        <taxon>Actinomycetota</taxon>
        <taxon>Actinomycetes</taxon>
        <taxon>Micromonosporales</taxon>
        <taxon>Micromonosporaceae</taxon>
        <taxon>Virgisporangium</taxon>
    </lineage>
</organism>
<dbReference type="AlphaFoldDB" id="A0A8J4A1K5"/>
<dbReference type="EMBL" id="BOPH01000118">
    <property type="protein sequence ID" value="GIJ73531.1"/>
    <property type="molecule type" value="Genomic_DNA"/>
</dbReference>
<comment type="caution">
    <text evidence="2">The sequence shown here is derived from an EMBL/GenBank/DDBJ whole genome shotgun (WGS) entry which is preliminary data.</text>
</comment>